<proteinExistence type="predicted"/>
<accession>A0ABW6R5Q3</accession>
<evidence type="ECO:0000313" key="2">
    <source>
        <dbReference type="EMBL" id="MFF3228855.1"/>
    </source>
</evidence>
<dbReference type="Proteomes" id="UP001601948">
    <property type="component" value="Unassembled WGS sequence"/>
</dbReference>
<dbReference type="EMBL" id="JBIAPI010000016">
    <property type="protein sequence ID" value="MFF3228855.1"/>
    <property type="molecule type" value="Genomic_DNA"/>
</dbReference>
<evidence type="ECO:0000259" key="1">
    <source>
        <dbReference type="Pfam" id="PF12770"/>
    </source>
</evidence>
<reference evidence="2 3" key="1">
    <citation type="submission" date="2024-10" db="EMBL/GenBank/DDBJ databases">
        <title>The Natural Products Discovery Center: Release of the First 8490 Sequenced Strains for Exploring Actinobacteria Biosynthetic Diversity.</title>
        <authorList>
            <person name="Kalkreuter E."/>
            <person name="Kautsar S.A."/>
            <person name="Yang D."/>
            <person name="Bader C.D."/>
            <person name="Teijaro C.N."/>
            <person name="Fluegel L."/>
            <person name="Davis C.M."/>
            <person name="Simpson J.R."/>
            <person name="Lauterbach L."/>
            <person name="Steele A.D."/>
            <person name="Gui C."/>
            <person name="Meng S."/>
            <person name="Li G."/>
            <person name="Viehrig K."/>
            <person name="Ye F."/>
            <person name="Su P."/>
            <person name="Kiefer A.F."/>
            <person name="Nichols A."/>
            <person name="Cepeda A.J."/>
            <person name="Yan W."/>
            <person name="Fan B."/>
            <person name="Jiang Y."/>
            <person name="Adhikari A."/>
            <person name="Zheng C.-J."/>
            <person name="Schuster L."/>
            <person name="Cowan T.M."/>
            <person name="Smanski M.J."/>
            <person name="Chevrette M.G."/>
            <person name="De Carvalho L.P.S."/>
            <person name="Shen B."/>
        </authorList>
    </citation>
    <scope>NUCLEOTIDE SEQUENCE [LARGE SCALE GENOMIC DNA]</scope>
    <source>
        <strain evidence="2 3">NPDC003040</strain>
    </source>
</reference>
<feature type="domain" description="CHAT" evidence="1">
    <location>
        <begin position="151"/>
        <end position="427"/>
    </location>
</feature>
<comment type="caution">
    <text evidence="2">The sequence shown here is derived from an EMBL/GenBank/DDBJ whole genome shotgun (WGS) entry which is preliminary data.</text>
</comment>
<dbReference type="InterPro" id="IPR024983">
    <property type="entry name" value="CHAT_dom"/>
</dbReference>
<name>A0ABW6R5Q3_9NOCA</name>
<sequence length="428" mass="46533">MQPLWGDADQDHRIKLAREWDDLVQQVRHLKGFQDFHQPKPAPRLLPAASEGPVVIVNISQWRCDALLVRASGVEPLPLPELSIDTVADRLSEFLSKLQAMDEAVQRLVEARHRAAVELSHANSLAAFRSGQQLLQAEEAADATLLSINGWLWETVAAPIMSALDLTGPPDAGQPWPRVWLCPTGPLTLLPLHAAGASVGESMIDLCAPSYTPSLQALLAARTSSPADIQAVSKRVLLVAVPELEGYARLGNSVTDSALTRLLSPERLTVLDDPSTTRAMVLEELAGHQVVHFDCHGDQNLNEPSSGGLRLADGTLSILDIANQPWRGELAGLAACKTAVGGIDLLDEAITLTAALHYTGYRHVLGTLWSVRNDVTRELFNALYIAIHVAGDLDVTRAPLALHTLVRRFRADYPVQPRLWAPFIHMGP</sequence>
<dbReference type="RefSeq" id="WP_387725985.1">
    <property type="nucleotide sequence ID" value="NZ_JBIAPI010000016.1"/>
</dbReference>
<organism evidence="2 3">
    <name type="scientific">Nocardia suismassiliense</name>
    <dbReference type="NCBI Taxonomy" id="2077092"/>
    <lineage>
        <taxon>Bacteria</taxon>
        <taxon>Bacillati</taxon>
        <taxon>Actinomycetota</taxon>
        <taxon>Actinomycetes</taxon>
        <taxon>Mycobacteriales</taxon>
        <taxon>Nocardiaceae</taxon>
        <taxon>Nocardia</taxon>
    </lineage>
</organism>
<evidence type="ECO:0000313" key="3">
    <source>
        <dbReference type="Proteomes" id="UP001601948"/>
    </source>
</evidence>
<protein>
    <submittedName>
        <fullName evidence="2">CHAT domain-containing protein</fullName>
    </submittedName>
</protein>
<dbReference type="Pfam" id="PF12770">
    <property type="entry name" value="CHAT"/>
    <property type="match status" value="1"/>
</dbReference>
<gene>
    <name evidence="2" type="ORF">ACFYV7_39100</name>
</gene>
<keyword evidence="3" id="KW-1185">Reference proteome</keyword>